<comment type="caution">
    <text evidence="1">The sequence shown here is derived from an EMBL/GenBank/DDBJ whole genome shotgun (WGS) entry which is preliminary data.</text>
</comment>
<name>A0ABV9MSF5_9MICC</name>
<sequence>MAQVSRGERQTVTAKIPVRYAPILEAHKKQTGVSNNDLIERLLCDFLDKYDTADNRQQEFILSKAG</sequence>
<organism evidence="1 2">
    <name type="scientific">Glutamicibacter bergerei</name>
    <dbReference type="NCBI Taxonomy" id="256702"/>
    <lineage>
        <taxon>Bacteria</taxon>
        <taxon>Bacillati</taxon>
        <taxon>Actinomycetota</taxon>
        <taxon>Actinomycetes</taxon>
        <taxon>Micrococcales</taxon>
        <taxon>Micrococcaceae</taxon>
        <taxon>Glutamicibacter</taxon>
    </lineage>
</organism>
<protein>
    <submittedName>
        <fullName evidence="1">Uncharacterized protein</fullName>
    </submittedName>
</protein>
<dbReference type="Proteomes" id="UP001595884">
    <property type="component" value="Unassembled WGS sequence"/>
</dbReference>
<dbReference type="EMBL" id="JBHSHE010000098">
    <property type="protein sequence ID" value="MFC4718106.1"/>
    <property type="molecule type" value="Genomic_DNA"/>
</dbReference>
<evidence type="ECO:0000313" key="1">
    <source>
        <dbReference type="EMBL" id="MFC4718106.1"/>
    </source>
</evidence>
<evidence type="ECO:0000313" key="2">
    <source>
        <dbReference type="Proteomes" id="UP001595884"/>
    </source>
</evidence>
<keyword evidence="2" id="KW-1185">Reference proteome</keyword>
<proteinExistence type="predicted"/>
<dbReference type="RefSeq" id="WP_346060368.1">
    <property type="nucleotide sequence ID" value="NZ_BAAAVQ010000124.1"/>
</dbReference>
<gene>
    <name evidence="1" type="ORF">ACFO7V_18460</name>
</gene>
<reference evidence="2" key="1">
    <citation type="journal article" date="2019" name="Int. J. Syst. Evol. Microbiol.">
        <title>The Global Catalogue of Microorganisms (GCM) 10K type strain sequencing project: providing services to taxonomists for standard genome sequencing and annotation.</title>
        <authorList>
            <consortium name="The Broad Institute Genomics Platform"/>
            <consortium name="The Broad Institute Genome Sequencing Center for Infectious Disease"/>
            <person name="Wu L."/>
            <person name="Ma J."/>
        </authorList>
    </citation>
    <scope>NUCLEOTIDE SEQUENCE [LARGE SCALE GENOMIC DNA]</scope>
    <source>
        <strain evidence="2">CGMCC 1.12849</strain>
    </source>
</reference>
<accession>A0ABV9MSF5</accession>